<comment type="caution">
    <text evidence="2">The sequence shown here is derived from an EMBL/GenBank/DDBJ whole genome shotgun (WGS) entry which is preliminary data.</text>
</comment>
<dbReference type="Pfam" id="PF17921">
    <property type="entry name" value="Integrase_H2C2"/>
    <property type="match status" value="1"/>
</dbReference>
<keyword evidence="3" id="KW-1185">Reference proteome</keyword>
<dbReference type="EMBL" id="JAUUTY010000003">
    <property type="protein sequence ID" value="KAK1665080.1"/>
    <property type="molecule type" value="Genomic_DNA"/>
</dbReference>
<accession>A0AAD8WMC0</accession>
<dbReference type="Gene3D" id="1.10.340.70">
    <property type="match status" value="1"/>
</dbReference>
<protein>
    <recommendedName>
        <fullName evidence="1">Integrase zinc-binding domain-containing protein</fullName>
    </recommendedName>
</protein>
<gene>
    <name evidence="2" type="ORF">QYE76_053239</name>
</gene>
<organism evidence="2 3">
    <name type="scientific">Lolium multiflorum</name>
    <name type="common">Italian ryegrass</name>
    <name type="synonym">Lolium perenne subsp. multiflorum</name>
    <dbReference type="NCBI Taxonomy" id="4521"/>
    <lineage>
        <taxon>Eukaryota</taxon>
        <taxon>Viridiplantae</taxon>
        <taxon>Streptophyta</taxon>
        <taxon>Embryophyta</taxon>
        <taxon>Tracheophyta</taxon>
        <taxon>Spermatophyta</taxon>
        <taxon>Magnoliopsida</taxon>
        <taxon>Liliopsida</taxon>
        <taxon>Poales</taxon>
        <taxon>Poaceae</taxon>
        <taxon>BOP clade</taxon>
        <taxon>Pooideae</taxon>
        <taxon>Poodae</taxon>
        <taxon>Poeae</taxon>
        <taxon>Poeae Chloroplast Group 2 (Poeae type)</taxon>
        <taxon>Loliodinae</taxon>
        <taxon>Loliinae</taxon>
        <taxon>Lolium</taxon>
    </lineage>
</organism>
<reference evidence="2" key="1">
    <citation type="submission" date="2023-07" db="EMBL/GenBank/DDBJ databases">
        <title>A chromosome-level genome assembly of Lolium multiflorum.</title>
        <authorList>
            <person name="Chen Y."/>
            <person name="Copetti D."/>
            <person name="Kolliker R."/>
            <person name="Studer B."/>
        </authorList>
    </citation>
    <scope>NUCLEOTIDE SEQUENCE</scope>
    <source>
        <strain evidence="2">02402/16</strain>
        <tissue evidence="2">Leaf</tissue>
    </source>
</reference>
<evidence type="ECO:0000313" key="3">
    <source>
        <dbReference type="Proteomes" id="UP001231189"/>
    </source>
</evidence>
<evidence type="ECO:0000259" key="1">
    <source>
        <dbReference type="Pfam" id="PF17921"/>
    </source>
</evidence>
<name>A0AAD8WMC0_LOLMU</name>
<feature type="domain" description="Integrase zinc-binding" evidence="1">
    <location>
        <begin position="433"/>
        <end position="483"/>
    </location>
</feature>
<dbReference type="PANTHER" id="PTHR48475">
    <property type="entry name" value="RIBONUCLEASE H"/>
    <property type="match status" value="1"/>
</dbReference>
<evidence type="ECO:0000313" key="2">
    <source>
        <dbReference type="EMBL" id="KAK1665080.1"/>
    </source>
</evidence>
<sequence>MYLETLEKMNLTKEQLKHSTTEFHGVVPGKKANSLGSIKLPVAFGDVNNYREEMITFEVVPFKSSYHVIFSRPTYHKFHARACYIYNKLKIPGPNMITVSGDYKKARDCEKGEAAFAESVISGEELRGYEPRCHIPTYDAAVPQGPNWPNVHAYVDDIAVMTRKGSDLLSDLKETFDNLRRRTAIKSQVLADFIADWTEAPEGTLCREPKLGSCTLTDPSNIKARGWSYPEVTYGEEPQTFRRFTLKLPTTWRNTRLYYTVCASLRKLGSSTSYAAEIRPGGTTSSRNLNAKLHMAAYRDEVDEIAKCFLGYEVKYVEETITAADMLSKLGSGRKPIPPGIFLEHLRVPSVKGANPENPDMAVSPAKEVMAVIPAWTQPFLDYLIDRKLPEDEVHARQIIRRARSYTIVDGQLYKRSANGVFLKCVSNQDGIEILREIHAGDCGHHAAPRSLIAKVFRLGFYWLTAKEDAEKLVKTCRGCQYYATQPNAPPKS</sequence>
<dbReference type="PANTHER" id="PTHR48475:SF2">
    <property type="entry name" value="RIBONUCLEASE H"/>
    <property type="match status" value="1"/>
</dbReference>
<dbReference type="InterPro" id="IPR041588">
    <property type="entry name" value="Integrase_H2C2"/>
</dbReference>
<dbReference type="AlphaFoldDB" id="A0AAD8WMC0"/>
<proteinExistence type="predicted"/>
<dbReference type="Proteomes" id="UP001231189">
    <property type="component" value="Unassembled WGS sequence"/>
</dbReference>